<dbReference type="Gene3D" id="4.10.1000.10">
    <property type="entry name" value="Zinc finger, CCCH-type"/>
    <property type="match status" value="1"/>
</dbReference>
<evidence type="ECO:0000259" key="13">
    <source>
        <dbReference type="PROSITE" id="PS51266"/>
    </source>
</evidence>
<feature type="domain" description="CHY-type" evidence="13">
    <location>
        <begin position="580"/>
        <end position="649"/>
    </location>
</feature>
<evidence type="ECO:0000256" key="3">
    <source>
        <dbReference type="ARBA" id="ARBA00022771"/>
    </source>
</evidence>
<evidence type="ECO:0000256" key="2">
    <source>
        <dbReference type="ARBA" id="ARBA00022723"/>
    </source>
</evidence>
<dbReference type="InterPro" id="IPR041367">
    <property type="entry name" value="Znf-CCCH_4"/>
</dbReference>
<dbReference type="PROSITE" id="PS50103">
    <property type="entry name" value="ZF_C3H1"/>
    <property type="match status" value="2"/>
</dbReference>
<dbReference type="GO" id="GO:0008270">
    <property type="term" value="F:zinc ion binding"/>
    <property type="evidence" value="ECO:0007669"/>
    <property type="project" value="UniProtKB-KW"/>
</dbReference>
<evidence type="ECO:0000256" key="6">
    <source>
        <dbReference type="ARBA" id="ARBA00037262"/>
    </source>
</evidence>
<keyword evidence="3 9" id="KW-0863">Zinc-finger</keyword>
<evidence type="ECO:0000256" key="1">
    <source>
        <dbReference type="ARBA" id="ARBA00004335"/>
    </source>
</evidence>
<feature type="region of interest" description="Disordered" evidence="11">
    <location>
        <begin position="355"/>
        <end position="408"/>
    </location>
</feature>
<feature type="domain" description="C3H1-type" evidence="12">
    <location>
        <begin position="114"/>
        <end position="141"/>
    </location>
</feature>
<evidence type="ECO:0000256" key="5">
    <source>
        <dbReference type="ARBA" id="ARBA00023242"/>
    </source>
</evidence>
<dbReference type="InterPro" id="IPR008913">
    <property type="entry name" value="Znf_CHY"/>
</dbReference>
<reference evidence="15" key="1">
    <citation type="submission" date="2016-11" db="UniProtKB">
        <authorList>
            <consortium name="WormBaseParasite"/>
        </authorList>
    </citation>
    <scope>IDENTIFICATION</scope>
</reference>
<evidence type="ECO:0000313" key="15">
    <source>
        <dbReference type="WBParaSite" id="L893_g4494.t1"/>
    </source>
</evidence>
<evidence type="ECO:0000256" key="7">
    <source>
        <dbReference type="ARBA" id="ARBA00039886"/>
    </source>
</evidence>
<comment type="function">
    <text evidence="6">Required for the export of mRNAs containing poly(A) tails from the nucleus into the cytoplasm.</text>
</comment>
<organism evidence="14 15">
    <name type="scientific">Steinernema glaseri</name>
    <dbReference type="NCBI Taxonomy" id="37863"/>
    <lineage>
        <taxon>Eukaryota</taxon>
        <taxon>Metazoa</taxon>
        <taxon>Ecdysozoa</taxon>
        <taxon>Nematoda</taxon>
        <taxon>Chromadorea</taxon>
        <taxon>Rhabditida</taxon>
        <taxon>Tylenchina</taxon>
        <taxon>Panagrolaimomorpha</taxon>
        <taxon>Strongyloidoidea</taxon>
        <taxon>Steinernematidae</taxon>
        <taxon>Steinernema</taxon>
    </lineage>
</organism>
<dbReference type="PANTHER" id="PTHR46527">
    <property type="entry name" value="NUCLEOPORIN-LIKE PROTEIN 2"/>
    <property type="match status" value="1"/>
</dbReference>
<feature type="region of interest" description="Disordered" evidence="11">
    <location>
        <begin position="673"/>
        <end position="697"/>
    </location>
</feature>
<dbReference type="WBParaSite" id="L893_g4494.t1">
    <property type="protein sequence ID" value="L893_g4494.t1"/>
    <property type="gene ID" value="L893_g4494"/>
</dbReference>
<dbReference type="Proteomes" id="UP000095287">
    <property type="component" value="Unplaced"/>
</dbReference>
<dbReference type="PROSITE" id="PS51266">
    <property type="entry name" value="ZF_CHY"/>
    <property type="match status" value="1"/>
</dbReference>
<evidence type="ECO:0000256" key="11">
    <source>
        <dbReference type="SAM" id="MobiDB-lite"/>
    </source>
</evidence>
<comment type="subcellular location">
    <subcellularLocation>
        <location evidence="1">Nucleus membrane</location>
        <topology evidence="1">Peripheral membrane protein</topology>
        <orientation evidence="1">Cytoplasmic side</orientation>
    </subcellularLocation>
</comment>
<feature type="domain" description="C3H1-type" evidence="12">
    <location>
        <begin position="58"/>
        <end position="84"/>
    </location>
</feature>
<dbReference type="Pfam" id="PF18044">
    <property type="entry name" value="zf-CCCH_4"/>
    <property type="match status" value="1"/>
</dbReference>
<protein>
    <recommendedName>
        <fullName evidence="7">Nucleoporin NUP42</fullName>
    </recommendedName>
    <alternativeName>
        <fullName evidence="8">Nucleoporin-like protein 2</fullName>
    </alternativeName>
</protein>
<proteinExistence type="predicted"/>
<dbReference type="PANTHER" id="PTHR46527:SF1">
    <property type="entry name" value="NUCLEOPORIN NUP42"/>
    <property type="match status" value="1"/>
</dbReference>
<evidence type="ECO:0000256" key="9">
    <source>
        <dbReference type="PROSITE-ProRule" id="PRU00601"/>
    </source>
</evidence>
<dbReference type="InterPro" id="IPR051767">
    <property type="entry name" value="Nucleoporin_NUP42"/>
</dbReference>
<dbReference type="SMART" id="SM00356">
    <property type="entry name" value="ZnF_C3H1"/>
    <property type="match status" value="2"/>
</dbReference>
<keyword evidence="2 10" id="KW-0479">Metal-binding</keyword>
<evidence type="ECO:0000313" key="14">
    <source>
        <dbReference type="Proteomes" id="UP000095287"/>
    </source>
</evidence>
<keyword evidence="14" id="KW-1185">Reference proteome</keyword>
<name>A0A1I8ADH6_9BILA</name>
<dbReference type="InterPro" id="IPR000571">
    <property type="entry name" value="Znf_CCCH"/>
</dbReference>
<keyword evidence="4 10" id="KW-0862">Zinc</keyword>
<feature type="zinc finger region" description="C3H1-type" evidence="10">
    <location>
        <begin position="58"/>
        <end position="84"/>
    </location>
</feature>
<evidence type="ECO:0000256" key="4">
    <source>
        <dbReference type="ARBA" id="ARBA00022833"/>
    </source>
</evidence>
<evidence type="ECO:0000259" key="12">
    <source>
        <dbReference type="PROSITE" id="PS50103"/>
    </source>
</evidence>
<dbReference type="Gene3D" id="3.30.1370.210">
    <property type="match status" value="1"/>
</dbReference>
<evidence type="ECO:0000256" key="8">
    <source>
        <dbReference type="ARBA" id="ARBA00042384"/>
    </source>
</evidence>
<feature type="compositionally biased region" description="Polar residues" evidence="11">
    <location>
        <begin position="92"/>
        <end position="102"/>
    </location>
</feature>
<sequence length="697" mass="78629">MLHRDAGCRSPTWSFAMGENNNATATSTAAILPETLQAPPTLIVSVEEAKVKKKNHSRKKAAVCHFFLAGKCERRKCRFLHDNQVKAVASGNDGQVSTNTSSAPPPNTQKRQKIKTSVPCRYFLTEGCRKGKSCRFVHDASDSAPPEARSNSMNQSAVAGSSVFPTDQEQKPQVIVPRTVAPGRIAVRPKKETCSAADKGTAPQLQIRRADLHYFRRRYASAKLSEHDFGTEITFTYEITHPDWVFDVKELDFKLVIAKDHPYVAPEIEVLRTAMLPEVLCNHINSELNERIARKMSTFVSEDKYENLSKWLVRILDCHIFDMFVTGLKKTKMILEAESSGIKIVQLPTVKYDEEENQQQVQGTIIPPSKKKEGEQGKKPDEREDENVFQTSNASSRSEQEDEDERRDVPSAIKLRLAWNDNTGNIGTMKALSVLLAVKCLKCSAVEYLECKEGVKKQNRCAQCKVGQSVMYYSELVHHQSDLLGYFHFKGCRPLECVLMDSRFRASCLNCSREFDVVNLSNAVVNKNWCHDCHTKCEFAIFTSRFSGNFELILREDNTVARSTKKKKAELGPAIVVGQPLPENGTCKHYKKSYRWLRFPCCGKTFPCDVCHEEAGMGHEMKFATRMICGSCSHEQPFSKDKPCVSCKQTTTKSKSSHWEGGRGCREKLFMSRNDDRKYKNSSLKTVPKNRTGPSKN</sequence>
<dbReference type="InterPro" id="IPR037274">
    <property type="entry name" value="Znf_CHY_sf"/>
</dbReference>
<feature type="region of interest" description="Disordered" evidence="11">
    <location>
        <begin position="90"/>
        <end position="114"/>
    </location>
</feature>
<feature type="zinc finger region" description="C3H1-type" evidence="10">
    <location>
        <begin position="114"/>
        <end position="141"/>
    </location>
</feature>
<dbReference type="GO" id="GO:0031965">
    <property type="term" value="C:nuclear membrane"/>
    <property type="evidence" value="ECO:0007669"/>
    <property type="project" value="UniProtKB-SubCell"/>
</dbReference>
<dbReference type="Pfam" id="PF05495">
    <property type="entry name" value="zf-CHY"/>
    <property type="match status" value="1"/>
</dbReference>
<dbReference type="AlphaFoldDB" id="A0A1I8ADH6"/>
<evidence type="ECO:0000256" key="10">
    <source>
        <dbReference type="PROSITE-ProRule" id="PRU00723"/>
    </source>
</evidence>
<feature type="compositionally biased region" description="Basic and acidic residues" evidence="11">
    <location>
        <begin position="370"/>
        <end position="382"/>
    </location>
</feature>
<keyword evidence="5" id="KW-0539">Nucleus</keyword>
<accession>A0A1I8ADH6</accession>
<dbReference type="SUPFAM" id="SSF161219">
    <property type="entry name" value="CHY zinc finger-like"/>
    <property type="match status" value="1"/>
</dbReference>